<keyword evidence="12" id="KW-1185">Reference proteome</keyword>
<evidence type="ECO:0000313" key="12">
    <source>
        <dbReference type="Proteomes" id="UP001162972"/>
    </source>
</evidence>
<reference evidence="11 12" key="1">
    <citation type="journal article" date="2023" name="Int. J. Mol. Sci.">
        <title>De Novo Assembly and Annotation of 11 Diverse Shrub Willow (Salix) Genomes Reveals Novel Gene Organization in Sex-Linked Regions.</title>
        <authorList>
            <person name="Hyden B."/>
            <person name="Feng K."/>
            <person name="Yates T.B."/>
            <person name="Jawdy S."/>
            <person name="Cereghino C."/>
            <person name="Smart L.B."/>
            <person name="Muchero W."/>
        </authorList>
    </citation>
    <scope>NUCLEOTIDE SEQUENCE [LARGE SCALE GENOMIC DNA]</scope>
    <source>
        <tissue evidence="11">Shoot tip</tissue>
    </source>
</reference>
<keyword evidence="9" id="KW-0675">Receptor</keyword>
<dbReference type="InterPro" id="IPR032675">
    <property type="entry name" value="LRR_dom_sf"/>
</dbReference>
<proteinExistence type="inferred from homology"/>
<dbReference type="GO" id="GO:0016020">
    <property type="term" value="C:membrane"/>
    <property type="evidence" value="ECO:0007669"/>
    <property type="project" value="UniProtKB-SubCell"/>
</dbReference>
<evidence type="ECO:0000256" key="5">
    <source>
        <dbReference type="ARBA" id="ARBA00022729"/>
    </source>
</evidence>
<dbReference type="SUPFAM" id="SSF52058">
    <property type="entry name" value="L domain-like"/>
    <property type="match status" value="1"/>
</dbReference>
<dbReference type="AlphaFoldDB" id="A0AAD6NVR6"/>
<dbReference type="PROSITE" id="PS51257">
    <property type="entry name" value="PROKAR_LIPOPROTEIN"/>
    <property type="match status" value="1"/>
</dbReference>
<comment type="caution">
    <text evidence="11">The sequence shown here is derived from an EMBL/GenBank/DDBJ whole genome shotgun (WGS) entry which is preliminary data.</text>
</comment>
<evidence type="ECO:0000256" key="1">
    <source>
        <dbReference type="ARBA" id="ARBA00004479"/>
    </source>
</evidence>
<organism evidence="11 12">
    <name type="scientific">Salix udensis</name>
    <dbReference type="NCBI Taxonomy" id="889485"/>
    <lineage>
        <taxon>Eukaryota</taxon>
        <taxon>Viridiplantae</taxon>
        <taxon>Streptophyta</taxon>
        <taxon>Embryophyta</taxon>
        <taxon>Tracheophyta</taxon>
        <taxon>Spermatophyta</taxon>
        <taxon>Magnoliopsida</taxon>
        <taxon>eudicotyledons</taxon>
        <taxon>Gunneridae</taxon>
        <taxon>Pentapetalae</taxon>
        <taxon>rosids</taxon>
        <taxon>fabids</taxon>
        <taxon>Malpighiales</taxon>
        <taxon>Salicaceae</taxon>
        <taxon>Saliceae</taxon>
        <taxon>Salix</taxon>
    </lineage>
</organism>
<sequence length="300" mass="32348">MIPAKTWSSPLLQNFLASACNISGNLPPFHSCKSVSVIELHTNNLAGSVPGSVSDCQALRKMDLAFNKFTGHIPRDLASLPCLSVLDLSHNNFSGPIPAKFGASSSIVLLNVSFNDISGSIPSKDVFRLMGSSAYEGNPKLCGAPLKPCAASIVMFGGKGTRKITLALLLCAGGLPRFTANDVLRSFSSTESMETVPAESSSVCKAVLPTGITVSVKKIELETKRMKKATEFMTRLGVARHRNLIRLLGFCYNKQLAYVLYDYQPNAIPHRDLKLSNILFDENMEPHLAEFGSRIPSGNG</sequence>
<evidence type="ECO:0000256" key="8">
    <source>
        <dbReference type="ARBA" id="ARBA00023136"/>
    </source>
</evidence>
<evidence type="ECO:0000313" key="11">
    <source>
        <dbReference type="EMBL" id="KAJ6406903.1"/>
    </source>
</evidence>
<dbReference type="PANTHER" id="PTHR48053:SF171">
    <property type="entry name" value="PROTEIN KINASE DOMAIN-CONTAINING PROTEIN"/>
    <property type="match status" value="1"/>
</dbReference>
<evidence type="ECO:0000256" key="6">
    <source>
        <dbReference type="ARBA" id="ARBA00022737"/>
    </source>
</evidence>
<evidence type="ECO:0000256" key="10">
    <source>
        <dbReference type="ARBA" id="ARBA00023180"/>
    </source>
</evidence>
<name>A0AAD6NVR6_9ROSI</name>
<dbReference type="Gene3D" id="1.10.510.10">
    <property type="entry name" value="Transferase(Phosphotransferase) domain 1"/>
    <property type="match status" value="1"/>
</dbReference>
<keyword evidence="6" id="KW-0677">Repeat</keyword>
<keyword evidence="10" id="KW-0325">Glycoprotein</keyword>
<dbReference type="Proteomes" id="UP001162972">
    <property type="component" value="Chromosome 6"/>
</dbReference>
<evidence type="ECO:0000256" key="2">
    <source>
        <dbReference type="ARBA" id="ARBA00009592"/>
    </source>
</evidence>
<evidence type="ECO:0000256" key="3">
    <source>
        <dbReference type="ARBA" id="ARBA00022614"/>
    </source>
</evidence>
<dbReference type="InterPro" id="IPR001611">
    <property type="entry name" value="Leu-rich_rpt"/>
</dbReference>
<dbReference type="EMBL" id="JAPFFJ010000016">
    <property type="protein sequence ID" value="KAJ6406903.1"/>
    <property type="molecule type" value="Genomic_DNA"/>
</dbReference>
<dbReference type="SUPFAM" id="SSF56112">
    <property type="entry name" value="Protein kinase-like (PK-like)"/>
    <property type="match status" value="1"/>
</dbReference>
<evidence type="ECO:0008006" key="13">
    <source>
        <dbReference type="Google" id="ProtNLM"/>
    </source>
</evidence>
<comment type="similarity">
    <text evidence="2">Belongs to the RLP family.</text>
</comment>
<evidence type="ECO:0000256" key="9">
    <source>
        <dbReference type="ARBA" id="ARBA00023170"/>
    </source>
</evidence>
<keyword evidence="3" id="KW-0433">Leucine-rich repeat</keyword>
<keyword evidence="7" id="KW-1133">Transmembrane helix</keyword>
<protein>
    <recommendedName>
        <fullName evidence="13">Protein kinase domain-containing protein</fullName>
    </recommendedName>
</protein>
<dbReference type="InterPro" id="IPR011009">
    <property type="entry name" value="Kinase-like_dom_sf"/>
</dbReference>
<keyword evidence="5" id="KW-0732">Signal</keyword>
<accession>A0AAD6NVR6</accession>
<gene>
    <name evidence="11" type="ORF">OIU84_010421</name>
</gene>
<evidence type="ECO:0000256" key="4">
    <source>
        <dbReference type="ARBA" id="ARBA00022692"/>
    </source>
</evidence>
<dbReference type="FunFam" id="3.30.200.20:FF:001006">
    <property type="entry name" value="Leucine-rich repeat receptor-like protein kinase TDR"/>
    <property type="match status" value="1"/>
</dbReference>
<dbReference type="Gene3D" id="3.80.10.10">
    <property type="entry name" value="Ribonuclease Inhibitor"/>
    <property type="match status" value="1"/>
</dbReference>
<evidence type="ECO:0000256" key="7">
    <source>
        <dbReference type="ARBA" id="ARBA00022989"/>
    </source>
</evidence>
<keyword evidence="4" id="KW-0812">Transmembrane</keyword>
<dbReference type="PANTHER" id="PTHR48053">
    <property type="entry name" value="LEUCINE RICH REPEAT FAMILY PROTEIN, EXPRESSED"/>
    <property type="match status" value="1"/>
</dbReference>
<dbReference type="Pfam" id="PF00560">
    <property type="entry name" value="LRR_1"/>
    <property type="match status" value="2"/>
</dbReference>
<dbReference type="Gene3D" id="3.30.200.20">
    <property type="entry name" value="Phosphorylase Kinase, domain 1"/>
    <property type="match status" value="1"/>
</dbReference>
<dbReference type="FunFam" id="3.80.10.10:FF:000111">
    <property type="entry name" value="LRR receptor-like serine/threonine-protein kinase ERECTA"/>
    <property type="match status" value="1"/>
</dbReference>
<keyword evidence="8" id="KW-0472">Membrane</keyword>
<comment type="subcellular location">
    <subcellularLocation>
        <location evidence="1">Membrane</location>
        <topology evidence="1">Single-pass type I membrane protein</topology>
    </subcellularLocation>
</comment>
<dbReference type="InterPro" id="IPR051716">
    <property type="entry name" value="Plant_RL_S/T_kinase"/>
</dbReference>